<feature type="domain" description="Peptidase S8/S53" evidence="7">
    <location>
        <begin position="219"/>
        <end position="525"/>
    </location>
</feature>
<evidence type="ECO:0000313" key="10">
    <source>
        <dbReference type="EMBL" id="SUQ37216.1"/>
    </source>
</evidence>
<dbReference type="CDD" id="cd07498">
    <property type="entry name" value="Peptidases_S8_15"/>
    <property type="match status" value="1"/>
</dbReference>
<dbReference type="InterPro" id="IPR015500">
    <property type="entry name" value="Peptidase_S8_subtilisin-rel"/>
</dbReference>
<dbReference type="AlphaFoldDB" id="C8BKB0"/>
<evidence type="ECO:0000256" key="1">
    <source>
        <dbReference type="ARBA" id="ARBA00022670"/>
    </source>
</evidence>
<evidence type="ECO:0000313" key="8">
    <source>
        <dbReference type="EMBL" id="ACT22774.1"/>
    </source>
</evidence>
<feature type="active site" description="Charge relay system" evidence="4 5">
    <location>
        <position position="470"/>
    </location>
</feature>
<keyword evidence="1 5" id="KW-0645">Protease</keyword>
<evidence type="ECO:0000256" key="5">
    <source>
        <dbReference type="PROSITE-ProRule" id="PRU01240"/>
    </source>
</evidence>
<dbReference type="InterPro" id="IPR000209">
    <property type="entry name" value="Peptidase_S8/S53_dom"/>
</dbReference>
<evidence type="ECO:0000256" key="4">
    <source>
        <dbReference type="PIRSR" id="PIRSR615500-1"/>
    </source>
</evidence>
<dbReference type="InterPro" id="IPR022398">
    <property type="entry name" value="Peptidase_S8_His-AS"/>
</dbReference>
<dbReference type="PROSITE" id="PS00138">
    <property type="entry name" value="SUBTILASE_SER"/>
    <property type="match status" value="1"/>
</dbReference>
<dbReference type="PROSITE" id="PS51892">
    <property type="entry name" value="SUBTILASE"/>
    <property type="match status" value="1"/>
</dbReference>
<dbReference type="GO" id="GO:0016020">
    <property type="term" value="C:membrane"/>
    <property type="evidence" value="ECO:0007669"/>
    <property type="project" value="TreeGrafter"/>
</dbReference>
<organism evidence="8">
    <name type="scientific">Yersinia ruckeri</name>
    <dbReference type="NCBI Taxonomy" id="29486"/>
    <lineage>
        <taxon>Bacteria</taxon>
        <taxon>Pseudomonadati</taxon>
        <taxon>Pseudomonadota</taxon>
        <taxon>Gammaproteobacteria</taxon>
        <taxon>Enterobacterales</taxon>
        <taxon>Yersiniaceae</taxon>
        <taxon>Yersinia</taxon>
    </lineage>
</organism>
<dbReference type="PANTHER" id="PTHR42884">
    <property type="entry name" value="PROPROTEIN CONVERTASE SUBTILISIN/KEXIN-RELATED"/>
    <property type="match status" value="1"/>
</dbReference>
<dbReference type="SUPFAM" id="SSF52743">
    <property type="entry name" value="Subtilisin-like"/>
    <property type="match status" value="1"/>
</dbReference>
<dbReference type="EMBL" id="GQ217534">
    <property type="protein sequence ID" value="ACT22774.1"/>
    <property type="molecule type" value="Genomic_DNA"/>
</dbReference>
<evidence type="ECO:0000313" key="9">
    <source>
        <dbReference type="EMBL" id="CEK28003.1"/>
    </source>
</evidence>
<gene>
    <name evidence="8" type="primary">hreP</name>
    <name evidence="9" type="ORF">CSF007_11285</name>
    <name evidence="10" type="ORF">NCTC10476_03333</name>
</gene>
<dbReference type="MEROPS" id="S08.043"/>
<evidence type="ECO:0000256" key="3">
    <source>
        <dbReference type="ARBA" id="ARBA00022825"/>
    </source>
</evidence>
<dbReference type="GO" id="GO:0016485">
    <property type="term" value="P:protein processing"/>
    <property type="evidence" value="ECO:0007669"/>
    <property type="project" value="TreeGrafter"/>
</dbReference>
<reference evidence="9" key="2">
    <citation type="journal article" date="2015" name="Genome Announc.">
        <title>Complete Genome Sequence of Yersinia ruckeri Strain CSF007-82, Etiologic Agent of Red Mouth Disease in Salmonid Fish.</title>
        <authorList>
            <person name="Nelson M.C."/>
            <person name="LaPatra S.E."/>
            <person name="Welch T.J."/>
            <person name="Graf J."/>
        </authorList>
    </citation>
    <scope>NUCLEOTIDE SEQUENCE</scope>
    <source>
        <strain evidence="9">CSF007-82</strain>
    </source>
</reference>
<dbReference type="GO" id="GO:0004252">
    <property type="term" value="F:serine-type endopeptidase activity"/>
    <property type="evidence" value="ECO:0007669"/>
    <property type="project" value="UniProtKB-UniRule"/>
</dbReference>
<feature type="active site" description="Charge relay system" evidence="4 5">
    <location>
        <position position="267"/>
    </location>
</feature>
<dbReference type="PROSITE" id="PS00137">
    <property type="entry name" value="SUBTILASE_HIS"/>
    <property type="match status" value="1"/>
</dbReference>
<dbReference type="PROSITE" id="PS00136">
    <property type="entry name" value="SUBTILASE_ASP"/>
    <property type="match status" value="1"/>
</dbReference>
<dbReference type="EMBL" id="LN681231">
    <property type="protein sequence ID" value="CEK28003.1"/>
    <property type="molecule type" value="Genomic_DNA"/>
</dbReference>
<dbReference type="Gene3D" id="3.40.50.200">
    <property type="entry name" value="Peptidase S8/S53 domain"/>
    <property type="match status" value="1"/>
</dbReference>
<evidence type="ECO:0000256" key="6">
    <source>
        <dbReference type="RuleBase" id="RU003355"/>
    </source>
</evidence>
<dbReference type="RefSeq" id="WP_004720751.1">
    <property type="nucleotide sequence ID" value="NZ_CCYO01000032.1"/>
</dbReference>
<dbReference type="PANTHER" id="PTHR42884:SF14">
    <property type="entry name" value="NEUROENDOCRINE CONVERTASE 1"/>
    <property type="match status" value="1"/>
</dbReference>
<protein>
    <submittedName>
        <fullName evidence="9">Calcium-dependent protease</fullName>
        <ecNumber evidence="9 10">3.4.21.-</ecNumber>
    </submittedName>
    <submittedName>
        <fullName evidence="8 10">Subtilisin/kexin-like protease</fullName>
    </submittedName>
</protein>
<comment type="similarity">
    <text evidence="5 6">Belongs to the peptidase S8 family.</text>
</comment>
<dbReference type="STRING" id="29486.UGYR_03755"/>
<dbReference type="InterPro" id="IPR023827">
    <property type="entry name" value="Peptidase_S8_Asp-AS"/>
</dbReference>
<reference evidence="10 11" key="3">
    <citation type="submission" date="2018-06" db="EMBL/GenBank/DDBJ databases">
        <authorList>
            <consortium name="Pathogen Informatics"/>
            <person name="Doyle S."/>
        </authorList>
    </citation>
    <scope>NUCLEOTIDE SEQUENCE [LARGE SCALE GENOMIC DNA]</scope>
    <source>
        <strain evidence="10 11">NCTC10476</strain>
    </source>
</reference>
<reference evidence="8" key="1">
    <citation type="journal article" date="2009" name="Appl. Environ. Microbiol.">
        <title>Identification of flagellar motility genes in Yersinia ruckeri by transposon mutagenesis.</title>
        <authorList>
            <person name="Evenhuis J.P."/>
            <person name="LaPatra S.E."/>
            <person name="Verner-Jeffreys D.W."/>
            <person name="Dalsgaard I."/>
            <person name="Welch T.J."/>
        </authorList>
    </citation>
    <scope>NUCLEOTIDE SEQUENCE</scope>
    <source>
        <strain evidence="8">CSF07-82</strain>
    </source>
</reference>
<evidence type="ECO:0000259" key="7">
    <source>
        <dbReference type="Pfam" id="PF00082"/>
    </source>
</evidence>
<evidence type="ECO:0000313" key="11">
    <source>
        <dbReference type="Proteomes" id="UP000255169"/>
    </source>
</evidence>
<accession>C8BKB0</accession>
<dbReference type="EC" id="3.4.21.-" evidence="9 10"/>
<dbReference type="Proteomes" id="UP000255169">
    <property type="component" value="Unassembled WGS sequence"/>
</dbReference>
<dbReference type="GeneID" id="66879931"/>
<keyword evidence="2 5" id="KW-0378">Hydrolase</keyword>
<dbReference type="Pfam" id="PF00082">
    <property type="entry name" value="Peptidase_S8"/>
    <property type="match status" value="1"/>
</dbReference>
<name>C8BKB0_YERRU</name>
<sequence length="547" mass="59962">MKKFDVTYEIIDNQKKTLSIIKSSDTIIVRMHQGKAFFPVINNAIKNKAMDYRLVFNIGPVNVYVVHVNGNDNEINKLKDDIAKEKDVRFAGLGFKPVNSADPIIYTENLFIKFKDDNSTIDCENIIKKNHLFIKKKIAFLKNAYFLSVKEDTGDDIFSIVDKIAENKEVENCHPELIHSKANKAIHPNQWHLKKTVVRTETVIDASANVEAAHTITIGNGVTIAIIDDGFDIQHPEFMRAGKVVHPRNYAGPYNDYDPMPAEGDRHGTACAGVACADGYYGASGVAPGAHLMPIRLVEGLGSFGEALSFIWAADNGADIISCSWGPTDGLWYLPNDPRHKTRVELPAFTRLAIDYAVKNGRNGKGCVIVFAAGNGNESVENDGYASYDKVIAVAACNDHSTRCIYSDYGQSIWCAFPSGDTASPTEAHPAPLTSGIWTTDLRHQYGYNPGLTLTGDIFGNYTNRFNGTSSSCPGVAGVAALILSANPDLGYADVKTIIRDSCDKIDQESGHYDKNGHSHWYGYGRVNAENAVILAKSWNTEVRGVV</sequence>
<dbReference type="InterPro" id="IPR023828">
    <property type="entry name" value="Peptidase_S8_Ser-AS"/>
</dbReference>
<dbReference type="EMBL" id="UHJG01000002">
    <property type="protein sequence ID" value="SUQ37216.1"/>
    <property type="molecule type" value="Genomic_DNA"/>
</dbReference>
<dbReference type="InterPro" id="IPR036852">
    <property type="entry name" value="Peptidase_S8/S53_dom_sf"/>
</dbReference>
<dbReference type="OrthoDB" id="9790784at2"/>
<keyword evidence="11" id="KW-1185">Reference proteome</keyword>
<keyword evidence="3 5" id="KW-0720">Serine protease</keyword>
<proteinExistence type="inferred from homology"/>
<dbReference type="InterPro" id="IPR034054">
    <property type="entry name" value="Pep_S8_PrcA"/>
</dbReference>
<evidence type="ECO:0000256" key="2">
    <source>
        <dbReference type="ARBA" id="ARBA00022801"/>
    </source>
</evidence>
<dbReference type="PRINTS" id="PR00723">
    <property type="entry name" value="SUBTILISIN"/>
</dbReference>
<feature type="active site" description="Charge relay system" evidence="4 5">
    <location>
        <position position="228"/>
    </location>
</feature>